<dbReference type="Gene3D" id="3.40.50.300">
    <property type="entry name" value="P-loop containing nucleotide triphosphate hydrolases"/>
    <property type="match status" value="2"/>
</dbReference>
<evidence type="ECO:0000256" key="1">
    <source>
        <dbReference type="ARBA" id="ARBA00004202"/>
    </source>
</evidence>
<feature type="domain" description="ABC transporter" evidence="11">
    <location>
        <begin position="264"/>
        <end position="495"/>
    </location>
</feature>
<dbReference type="RefSeq" id="WP_318067016.1">
    <property type="nucleotide sequence ID" value="NZ_JAWONS010000329.1"/>
</dbReference>
<comment type="similarity">
    <text evidence="2">Belongs to the ABC transporter superfamily.</text>
</comment>
<accession>A0ABU4GTE8</accession>
<dbReference type="InterPro" id="IPR017871">
    <property type="entry name" value="ABC_transporter-like_CS"/>
</dbReference>
<comment type="function">
    <text evidence="10">Probably part of an ABC transporter complex. Responsible for energy coupling to the transport system.</text>
</comment>
<evidence type="ECO:0000256" key="9">
    <source>
        <dbReference type="ARBA" id="ARBA00023136"/>
    </source>
</evidence>
<dbReference type="Proteomes" id="UP001276854">
    <property type="component" value="Unassembled WGS sequence"/>
</dbReference>
<keyword evidence="8" id="KW-1278">Translocase</keyword>
<evidence type="ECO:0000256" key="3">
    <source>
        <dbReference type="ARBA" id="ARBA00022448"/>
    </source>
</evidence>
<gene>
    <name evidence="12" type="ORF">RZO55_25105</name>
</gene>
<protein>
    <submittedName>
        <fullName evidence="12">ABC transporter ATP-binding protein</fullName>
    </submittedName>
</protein>
<dbReference type="SUPFAM" id="SSF52540">
    <property type="entry name" value="P-loop containing nucleoside triphosphate hydrolases"/>
    <property type="match status" value="2"/>
</dbReference>
<dbReference type="InterPro" id="IPR003593">
    <property type="entry name" value="AAA+_ATPase"/>
</dbReference>
<proteinExistence type="inferred from homology"/>
<keyword evidence="9" id="KW-0472">Membrane</keyword>
<dbReference type="PANTHER" id="PTHR43553">
    <property type="entry name" value="HEAVY METAL TRANSPORTER"/>
    <property type="match status" value="1"/>
</dbReference>
<keyword evidence="13" id="KW-1185">Reference proteome</keyword>
<keyword evidence="6" id="KW-0547">Nucleotide-binding</keyword>
<evidence type="ECO:0000256" key="2">
    <source>
        <dbReference type="ARBA" id="ARBA00005417"/>
    </source>
</evidence>
<sequence length="496" mass="55395">MIEFKNVCFTYNGGKELDGIKDINLTIHKGETLLITGGSGCGKTTVTRLINGLIPHFFEGDLTGEILIHGKNISKEPIYQTSNYVGSVFQNPRSQFFNIDTTSELAFAPENQGISISEISERIEKTVSDFNLQPLMDRSIFQLSGGEKQKIACASVSVAESEIIVLDEPSSNLDIAAIGDLRNMIAYWKKEGRTIIIAEHRLYFLRELADRLILMRDGRIVEELPAEKIRNLSVTESQKRGIRPLSIEKLSYLNDYVPHSTSLIKLSDLSYTYKDKIHGVGIHDIKIKKGAVVAVIGHNGAGKSTFAKCLCGLEKKCKGILEVEGKKCAVKKGLNYSYMVMQDVNHQLFTESVMEEVLLSMRDKVNVTDEEKEKQSEEILKSLDLLSLKEKHPMALSGGQKQRVAIASAIAAEKSIILFDEPTSGLDYRHMHKVSDCIKDLSKTGKTIFVITHDLELILHCCTDVIHLEQGRVKDTYSLNKDSTEKLKFFFLNTSG</sequence>
<dbReference type="Pfam" id="PF00005">
    <property type="entry name" value="ABC_tran"/>
    <property type="match status" value="2"/>
</dbReference>
<comment type="caution">
    <text evidence="12">The sequence shown here is derived from an EMBL/GenBank/DDBJ whole genome shotgun (WGS) entry which is preliminary data.</text>
</comment>
<evidence type="ECO:0000313" key="13">
    <source>
        <dbReference type="Proteomes" id="UP001276854"/>
    </source>
</evidence>
<evidence type="ECO:0000313" key="12">
    <source>
        <dbReference type="EMBL" id="MDW2800854.1"/>
    </source>
</evidence>
<evidence type="ECO:0000256" key="8">
    <source>
        <dbReference type="ARBA" id="ARBA00022967"/>
    </source>
</evidence>
<dbReference type="EMBL" id="JAWONS010000329">
    <property type="protein sequence ID" value="MDW2800854.1"/>
    <property type="molecule type" value="Genomic_DNA"/>
</dbReference>
<evidence type="ECO:0000256" key="6">
    <source>
        <dbReference type="ARBA" id="ARBA00022741"/>
    </source>
</evidence>
<keyword evidence="7 12" id="KW-0067">ATP-binding</keyword>
<dbReference type="InterPro" id="IPR015856">
    <property type="entry name" value="ABC_transpr_CbiO/EcfA_su"/>
</dbReference>
<feature type="domain" description="ABC transporter" evidence="11">
    <location>
        <begin position="2"/>
        <end position="242"/>
    </location>
</feature>
<evidence type="ECO:0000256" key="10">
    <source>
        <dbReference type="ARBA" id="ARBA00025157"/>
    </source>
</evidence>
<dbReference type="SMART" id="SM00382">
    <property type="entry name" value="AAA"/>
    <property type="match status" value="2"/>
</dbReference>
<dbReference type="InterPro" id="IPR050095">
    <property type="entry name" value="ECF_ABC_transporter_ATP-bd"/>
</dbReference>
<name>A0ABU4GTE8_9CLOT</name>
<dbReference type="PROSITE" id="PS50893">
    <property type="entry name" value="ABC_TRANSPORTER_2"/>
    <property type="match status" value="2"/>
</dbReference>
<dbReference type="PROSITE" id="PS00211">
    <property type="entry name" value="ABC_TRANSPORTER_1"/>
    <property type="match status" value="1"/>
</dbReference>
<evidence type="ECO:0000259" key="11">
    <source>
        <dbReference type="PROSITE" id="PS50893"/>
    </source>
</evidence>
<evidence type="ECO:0000256" key="5">
    <source>
        <dbReference type="ARBA" id="ARBA00022737"/>
    </source>
</evidence>
<evidence type="ECO:0000256" key="7">
    <source>
        <dbReference type="ARBA" id="ARBA00022840"/>
    </source>
</evidence>
<evidence type="ECO:0000256" key="4">
    <source>
        <dbReference type="ARBA" id="ARBA00022475"/>
    </source>
</evidence>
<dbReference type="InterPro" id="IPR003439">
    <property type="entry name" value="ABC_transporter-like_ATP-bd"/>
</dbReference>
<keyword evidence="5" id="KW-0677">Repeat</keyword>
<keyword evidence="3" id="KW-0813">Transport</keyword>
<keyword evidence="4" id="KW-1003">Cell membrane</keyword>
<dbReference type="InterPro" id="IPR027417">
    <property type="entry name" value="P-loop_NTPase"/>
</dbReference>
<dbReference type="PANTHER" id="PTHR43553:SF23">
    <property type="entry name" value="ABC TRANSPORTER ATP-BINDING COMPONENT"/>
    <property type="match status" value="1"/>
</dbReference>
<reference evidence="12 13" key="1">
    <citation type="submission" date="2023-10" db="EMBL/GenBank/DDBJ databases">
        <title>A novel Glycoside Hydrolase 43-Like Enzyme from Clostrdium boliviensis is an Endo-xylanase, and a Candidate for Xylooligosaccharides Production from Different Xylan Substrates.</title>
        <authorList>
            <person name="Alvarez M.T."/>
            <person name="Rocabado-Villegas L.R."/>
            <person name="Salas-Veizaga D.M."/>
            <person name="Linares-Pasten J.A."/>
            <person name="Gudmundsdottir E.E."/>
            <person name="Hreggvidsson G.O."/>
            <person name="Adlercreutz P."/>
            <person name="Nordberg Karlsson E."/>
        </authorList>
    </citation>
    <scope>NUCLEOTIDE SEQUENCE [LARGE SCALE GENOMIC DNA]</scope>
    <source>
        <strain evidence="12 13">E-1</strain>
    </source>
</reference>
<organism evidence="12 13">
    <name type="scientific">Clostridium boliviensis</name>
    <dbReference type="NCBI Taxonomy" id="318465"/>
    <lineage>
        <taxon>Bacteria</taxon>
        <taxon>Bacillati</taxon>
        <taxon>Bacillota</taxon>
        <taxon>Clostridia</taxon>
        <taxon>Eubacteriales</taxon>
        <taxon>Clostridiaceae</taxon>
        <taxon>Clostridium</taxon>
    </lineage>
</organism>
<comment type="subcellular location">
    <subcellularLocation>
        <location evidence="1">Cell membrane</location>
        <topology evidence="1">Peripheral membrane protein</topology>
    </subcellularLocation>
</comment>
<dbReference type="GO" id="GO:0005524">
    <property type="term" value="F:ATP binding"/>
    <property type="evidence" value="ECO:0007669"/>
    <property type="project" value="UniProtKB-KW"/>
</dbReference>
<dbReference type="CDD" id="cd03225">
    <property type="entry name" value="ABC_cobalt_CbiO_domain1"/>
    <property type="match status" value="1"/>
</dbReference>